<dbReference type="AlphaFoldDB" id="G8XD52"/>
<proteinExistence type="predicted"/>
<name>G8XD52_STREN</name>
<keyword evidence="1" id="KW-0614">Plasmid</keyword>
<reference evidence="2" key="1">
    <citation type="submission" date="2011-12" db="EMBL/GenBank/DDBJ databases">
        <title>Complete genome sequence of Streptomyces cattleya strain DSM 46488.</title>
        <authorList>
            <person name="Ou H.-Y."/>
            <person name="Li P."/>
            <person name="Zhao C."/>
            <person name="O'Hagan D."/>
            <person name="Deng Z."/>
        </authorList>
    </citation>
    <scope>NUCLEOTIDE SEQUENCE [LARGE SCALE GENOMIC DNA]</scope>
    <source>
        <strain evidence="2">ATCC 35852 / DSM 46488 / JCM 4925 / NBRC 14057 / NRRL 8057</strain>
        <plasmid evidence="2">Plasmid pSCATT</plasmid>
    </source>
</reference>
<geneLocation type="plasmid" evidence="1 2">
    <name>pSCATT</name>
</geneLocation>
<dbReference type="KEGG" id="scy:SCATT_p08050"/>
<dbReference type="Proteomes" id="UP000007842">
    <property type="component" value="Plasmid pSCATT"/>
</dbReference>
<protein>
    <submittedName>
        <fullName evidence="1">Uncharacterized protein</fullName>
    </submittedName>
</protein>
<keyword evidence="2" id="KW-1185">Reference proteome</keyword>
<accession>G8XD52</accession>
<dbReference type="PATRIC" id="fig|1003195.29.peg.6600"/>
<sequence length="66" mass="7051">MSTEVARRDHGVEHLQVQVVGLGGRQALAVAVAPRRVLLTAFTRDGADSLGGLRFDALLQIARRAS</sequence>
<evidence type="ECO:0000313" key="1">
    <source>
        <dbReference type="EMBL" id="AEW98998.1"/>
    </source>
</evidence>
<dbReference type="EMBL" id="CP003229">
    <property type="protein sequence ID" value="AEW98998.1"/>
    <property type="molecule type" value="Genomic_DNA"/>
</dbReference>
<organism evidence="1 2">
    <name type="scientific">Streptantibioticus cattleyicolor (strain ATCC 35852 / DSM 46488 / JCM 4925 / NBRC 14057 / NRRL 8057)</name>
    <name type="common">Streptomyces cattleya</name>
    <dbReference type="NCBI Taxonomy" id="1003195"/>
    <lineage>
        <taxon>Bacteria</taxon>
        <taxon>Bacillati</taxon>
        <taxon>Actinomycetota</taxon>
        <taxon>Actinomycetes</taxon>
        <taxon>Kitasatosporales</taxon>
        <taxon>Streptomycetaceae</taxon>
        <taxon>Streptantibioticus</taxon>
    </lineage>
</organism>
<dbReference type="HOGENOM" id="CLU_2829253_0_0_11"/>
<evidence type="ECO:0000313" key="2">
    <source>
        <dbReference type="Proteomes" id="UP000007842"/>
    </source>
</evidence>
<gene>
    <name evidence="1" type="ordered locus">SCATT_p08050</name>
</gene>